<dbReference type="VEuPathDB" id="FungiDB:MAPG_10533"/>
<evidence type="ECO:0000313" key="3">
    <source>
        <dbReference type="Proteomes" id="UP000011715"/>
    </source>
</evidence>
<dbReference type="EMBL" id="GL876975">
    <property type="protein sequence ID" value="KLU90681.1"/>
    <property type="molecule type" value="Genomic_DNA"/>
</dbReference>
<dbReference type="OrthoDB" id="4588819at2759"/>
<protein>
    <submittedName>
        <fullName evidence="1 2">Uncharacterized protein</fullName>
    </submittedName>
</protein>
<dbReference type="PANTHER" id="PTHR35043:SF7">
    <property type="entry name" value="TRANSCRIPTION FACTOR DOMAIN-CONTAINING PROTEIN"/>
    <property type="match status" value="1"/>
</dbReference>
<dbReference type="eggNOG" id="ENOG502S6E5">
    <property type="taxonomic scope" value="Eukaryota"/>
</dbReference>
<reference evidence="1" key="1">
    <citation type="submission" date="2010-05" db="EMBL/GenBank/DDBJ databases">
        <title>The Genome Sequence of Magnaporthe poae strain ATCC 64411.</title>
        <authorList>
            <consortium name="The Broad Institute Genome Sequencing Platform"/>
            <consortium name="Broad Institute Genome Sequencing Center for Infectious Disease"/>
            <person name="Ma L.-J."/>
            <person name="Dead R."/>
            <person name="Young S."/>
            <person name="Zeng Q."/>
            <person name="Koehrsen M."/>
            <person name="Alvarado L."/>
            <person name="Berlin A."/>
            <person name="Chapman S.B."/>
            <person name="Chen Z."/>
            <person name="Freedman E."/>
            <person name="Gellesch M."/>
            <person name="Goldberg J."/>
            <person name="Griggs A."/>
            <person name="Gujja S."/>
            <person name="Heilman E.R."/>
            <person name="Heiman D."/>
            <person name="Hepburn T."/>
            <person name="Howarth C."/>
            <person name="Jen D."/>
            <person name="Larson L."/>
            <person name="Mehta T."/>
            <person name="Neiman D."/>
            <person name="Pearson M."/>
            <person name="Roberts A."/>
            <person name="Saif S."/>
            <person name="Shea T."/>
            <person name="Shenoy N."/>
            <person name="Sisk P."/>
            <person name="Stolte C."/>
            <person name="Sykes S."/>
            <person name="Walk T."/>
            <person name="White J."/>
            <person name="Yandava C."/>
            <person name="Haas B."/>
            <person name="Nusbaum C."/>
            <person name="Birren B."/>
        </authorList>
    </citation>
    <scope>NUCLEOTIDE SEQUENCE</scope>
    <source>
        <strain evidence="1">ATCC 64411</strain>
    </source>
</reference>
<dbReference type="EMBL" id="ADBL01002354">
    <property type="status" value="NOT_ANNOTATED_CDS"/>
    <property type="molecule type" value="Genomic_DNA"/>
</dbReference>
<dbReference type="Proteomes" id="UP000011715">
    <property type="component" value="Unassembled WGS sequence"/>
</dbReference>
<reference evidence="1" key="3">
    <citation type="submission" date="2011-03" db="EMBL/GenBank/DDBJ databases">
        <title>Annotation of Magnaporthe poae ATCC 64411.</title>
        <authorList>
            <person name="Ma L.-J."/>
            <person name="Dead R."/>
            <person name="Young S.K."/>
            <person name="Zeng Q."/>
            <person name="Gargeya S."/>
            <person name="Fitzgerald M."/>
            <person name="Haas B."/>
            <person name="Abouelleil A."/>
            <person name="Alvarado L."/>
            <person name="Arachchi H.M."/>
            <person name="Berlin A."/>
            <person name="Brown A."/>
            <person name="Chapman S.B."/>
            <person name="Chen Z."/>
            <person name="Dunbar C."/>
            <person name="Freedman E."/>
            <person name="Gearin G."/>
            <person name="Gellesch M."/>
            <person name="Goldberg J."/>
            <person name="Griggs A."/>
            <person name="Gujja S."/>
            <person name="Heiman D."/>
            <person name="Howarth C."/>
            <person name="Larson L."/>
            <person name="Lui A."/>
            <person name="MacDonald P.J.P."/>
            <person name="Mehta T."/>
            <person name="Montmayeur A."/>
            <person name="Murphy C."/>
            <person name="Neiman D."/>
            <person name="Pearson M."/>
            <person name="Priest M."/>
            <person name="Roberts A."/>
            <person name="Saif S."/>
            <person name="Shea T."/>
            <person name="Shenoy N."/>
            <person name="Sisk P."/>
            <person name="Stolte C."/>
            <person name="Sykes S."/>
            <person name="Yandava C."/>
            <person name="Wortman J."/>
            <person name="Nusbaum C."/>
            <person name="Birren B."/>
        </authorList>
    </citation>
    <scope>NUCLEOTIDE SEQUENCE</scope>
    <source>
        <strain evidence="1">ATCC 64411</strain>
    </source>
</reference>
<organism evidence="2 3">
    <name type="scientific">Magnaporthiopsis poae (strain ATCC 64411 / 73-15)</name>
    <name type="common">Kentucky bluegrass fungus</name>
    <name type="synonym">Magnaporthe poae</name>
    <dbReference type="NCBI Taxonomy" id="644358"/>
    <lineage>
        <taxon>Eukaryota</taxon>
        <taxon>Fungi</taxon>
        <taxon>Dikarya</taxon>
        <taxon>Ascomycota</taxon>
        <taxon>Pezizomycotina</taxon>
        <taxon>Sordariomycetes</taxon>
        <taxon>Sordariomycetidae</taxon>
        <taxon>Magnaporthales</taxon>
        <taxon>Magnaporthaceae</taxon>
        <taxon>Magnaporthiopsis</taxon>
    </lineage>
</organism>
<evidence type="ECO:0000313" key="1">
    <source>
        <dbReference type="EMBL" id="KLU90681.1"/>
    </source>
</evidence>
<reference evidence="2" key="5">
    <citation type="submission" date="2015-06" db="UniProtKB">
        <authorList>
            <consortium name="EnsemblFungi"/>
        </authorList>
    </citation>
    <scope>IDENTIFICATION</scope>
    <source>
        <strain evidence="2">ATCC 64411</strain>
    </source>
</reference>
<dbReference type="EnsemblFungi" id="MAPG_10533T0">
    <property type="protein sequence ID" value="MAPG_10533T0"/>
    <property type="gene ID" value="MAPG_10533"/>
</dbReference>
<accession>A0A0C4ECU7</accession>
<sequence length="461" mass="51898">MASVPASFSASQIQAAIEAAKGNSTALYGITAPPWVDSPEFRGTMSILTSCLITLTASIYSALHLNPPMEPGVWPVLRSKLSWLAVGILFPEFVVCCAIYQYKIARGLVSKLNRLHNESESDEIDEEFQFDITYGFFILLGGAAVSIKDICPTKKEREKLSEGKPLRPIDETEDGTGLYRLTPEAVYELAKMGHFLYIRPEIINDKSKHNAIQKALILVQVCWMLVQCVVRKAYNLPLTLLELHTVVHILCALVIYAMWWKKPHDVTTSELVDQRPFEDLIALMVQESRRSTETQNLIIYADPSSAPQVKIVEQDVDERRYTYLKGGPGKDENVPAVAFDISNSSWLLPGQVLKCGIGMAAMSSNDGTQVTPKDLIRFERVVQAIRRLDSEPLPNIQRYRAERHRQRYPQKQLHLAFMLESKNGPSANDAEIWSEKPLLGEYGVPIGVYWTPSWLQMLPHI</sequence>
<dbReference type="PANTHER" id="PTHR35043">
    <property type="entry name" value="TRANSCRIPTION FACTOR DOMAIN-CONTAINING PROTEIN"/>
    <property type="match status" value="1"/>
</dbReference>
<gene>
    <name evidence="1" type="ORF">MAPG_10533</name>
</gene>
<name>A0A0C4ECU7_MAGP6</name>
<dbReference type="AlphaFoldDB" id="A0A0C4ECU7"/>
<reference evidence="3" key="2">
    <citation type="submission" date="2010-05" db="EMBL/GenBank/DDBJ databases">
        <title>The genome sequence of Magnaporthe poae strain ATCC 64411.</title>
        <authorList>
            <person name="Ma L.-J."/>
            <person name="Dead R."/>
            <person name="Young S."/>
            <person name="Zeng Q."/>
            <person name="Koehrsen M."/>
            <person name="Alvarado L."/>
            <person name="Berlin A."/>
            <person name="Chapman S.B."/>
            <person name="Chen Z."/>
            <person name="Freedman E."/>
            <person name="Gellesch M."/>
            <person name="Goldberg J."/>
            <person name="Griggs A."/>
            <person name="Gujja S."/>
            <person name="Heilman E.R."/>
            <person name="Heiman D."/>
            <person name="Hepburn T."/>
            <person name="Howarth C."/>
            <person name="Jen D."/>
            <person name="Larson L."/>
            <person name="Mehta T."/>
            <person name="Neiman D."/>
            <person name="Pearson M."/>
            <person name="Roberts A."/>
            <person name="Saif S."/>
            <person name="Shea T."/>
            <person name="Shenoy N."/>
            <person name="Sisk P."/>
            <person name="Stolte C."/>
            <person name="Sykes S."/>
            <person name="Walk T."/>
            <person name="White J."/>
            <person name="Yandava C."/>
            <person name="Haas B."/>
            <person name="Nusbaum C."/>
            <person name="Birren B."/>
        </authorList>
    </citation>
    <scope>NUCLEOTIDE SEQUENCE [LARGE SCALE GENOMIC DNA]</scope>
    <source>
        <strain evidence="3">ATCC 64411 / 73-15</strain>
    </source>
</reference>
<dbReference type="STRING" id="644358.A0A0C4ECU7"/>
<keyword evidence="3" id="KW-1185">Reference proteome</keyword>
<proteinExistence type="predicted"/>
<reference evidence="2" key="4">
    <citation type="journal article" date="2015" name="G3 (Bethesda)">
        <title>Genome sequences of three phytopathogenic species of the Magnaporthaceae family of fungi.</title>
        <authorList>
            <person name="Okagaki L.H."/>
            <person name="Nunes C.C."/>
            <person name="Sailsbery J."/>
            <person name="Clay B."/>
            <person name="Brown D."/>
            <person name="John T."/>
            <person name="Oh Y."/>
            <person name="Young N."/>
            <person name="Fitzgerald M."/>
            <person name="Haas B.J."/>
            <person name="Zeng Q."/>
            <person name="Young S."/>
            <person name="Adiconis X."/>
            <person name="Fan L."/>
            <person name="Levin J.Z."/>
            <person name="Mitchell T.K."/>
            <person name="Okubara P.A."/>
            <person name="Farman M.L."/>
            <person name="Kohn L.M."/>
            <person name="Birren B."/>
            <person name="Ma L.-J."/>
            <person name="Dean R.A."/>
        </authorList>
    </citation>
    <scope>NUCLEOTIDE SEQUENCE</scope>
    <source>
        <strain evidence="2">ATCC 64411 / 73-15</strain>
    </source>
</reference>
<evidence type="ECO:0000313" key="2">
    <source>
        <dbReference type="EnsemblFungi" id="MAPG_10533T0"/>
    </source>
</evidence>